<feature type="domain" description="DUF2019" evidence="1">
    <location>
        <begin position="9"/>
        <end position="111"/>
    </location>
</feature>
<sequence length="120" mass="13545">MKLDKMTVDELVSLFASLGERQYPLTLNDEVKSANHLIRQQNEISKELRRRGIAARLELTKLFNHPNIQVRMNAAKWSIGIAREPALNVLRQITKEDFGAFRLSAGMTVALVEDGTINPT</sequence>
<evidence type="ECO:0000313" key="3">
    <source>
        <dbReference type="Proteomes" id="UP000646365"/>
    </source>
</evidence>
<dbReference type="Pfam" id="PF09450">
    <property type="entry name" value="DUF2019"/>
    <property type="match status" value="1"/>
</dbReference>
<reference evidence="2" key="1">
    <citation type="journal article" date="2014" name="Int. J. Syst. Evol. Microbiol.">
        <title>Complete genome sequence of Corynebacterium casei LMG S-19264T (=DSM 44701T), isolated from a smear-ripened cheese.</title>
        <authorList>
            <consortium name="US DOE Joint Genome Institute (JGI-PGF)"/>
            <person name="Walter F."/>
            <person name="Albersmeier A."/>
            <person name="Kalinowski J."/>
            <person name="Ruckert C."/>
        </authorList>
    </citation>
    <scope>NUCLEOTIDE SEQUENCE</scope>
    <source>
        <strain evidence="2">CGMCC 1.15725</strain>
    </source>
</reference>
<proteinExistence type="predicted"/>
<dbReference type="EMBL" id="BMJQ01000001">
    <property type="protein sequence ID" value="GGF01301.1"/>
    <property type="molecule type" value="Genomic_DNA"/>
</dbReference>
<evidence type="ECO:0000259" key="1">
    <source>
        <dbReference type="Pfam" id="PF09450"/>
    </source>
</evidence>
<keyword evidence="3" id="KW-1185">Reference proteome</keyword>
<organism evidence="2 3">
    <name type="scientific">Aliidongia dinghuensis</name>
    <dbReference type="NCBI Taxonomy" id="1867774"/>
    <lineage>
        <taxon>Bacteria</taxon>
        <taxon>Pseudomonadati</taxon>
        <taxon>Pseudomonadota</taxon>
        <taxon>Alphaproteobacteria</taxon>
        <taxon>Rhodospirillales</taxon>
        <taxon>Dongiaceae</taxon>
        <taxon>Aliidongia</taxon>
    </lineage>
</organism>
<protein>
    <recommendedName>
        <fullName evidence="1">DUF2019 domain-containing protein</fullName>
    </recommendedName>
</protein>
<reference evidence="2" key="2">
    <citation type="submission" date="2020-09" db="EMBL/GenBank/DDBJ databases">
        <authorList>
            <person name="Sun Q."/>
            <person name="Zhou Y."/>
        </authorList>
    </citation>
    <scope>NUCLEOTIDE SEQUENCE</scope>
    <source>
        <strain evidence="2">CGMCC 1.15725</strain>
    </source>
</reference>
<dbReference type="AlphaFoldDB" id="A0A8J3E1I7"/>
<evidence type="ECO:0000313" key="2">
    <source>
        <dbReference type="EMBL" id="GGF01301.1"/>
    </source>
</evidence>
<dbReference type="InterPro" id="IPR042236">
    <property type="entry name" value="PI3K_accessory_sf"/>
</dbReference>
<accession>A0A8J3E1I7</accession>
<gene>
    <name evidence="2" type="ORF">GCM10011611_03560</name>
</gene>
<dbReference type="SUPFAM" id="SSF48371">
    <property type="entry name" value="ARM repeat"/>
    <property type="match status" value="1"/>
</dbReference>
<dbReference type="Gene3D" id="1.25.40.70">
    <property type="entry name" value="Phosphatidylinositol 3-kinase, accessory domain (PIK)"/>
    <property type="match status" value="1"/>
</dbReference>
<dbReference type="InterPro" id="IPR016024">
    <property type="entry name" value="ARM-type_fold"/>
</dbReference>
<dbReference type="RefSeq" id="WP_189041819.1">
    <property type="nucleotide sequence ID" value="NZ_BMJQ01000001.1"/>
</dbReference>
<name>A0A8J3E1I7_9PROT</name>
<dbReference type="InterPro" id="IPR018568">
    <property type="entry name" value="DUF2019"/>
</dbReference>
<comment type="caution">
    <text evidence="2">The sequence shown here is derived from an EMBL/GenBank/DDBJ whole genome shotgun (WGS) entry which is preliminary data.</text>
</comment>
<dbReference type="Proteomes" id="UP000646365">
    <property type="component" value="Unassembled WGS sequence"/>
</dbReference>